<dbReference type="OrthoDB" id="5328813at2759"/>
<feature type="region of interest" description="Disordered" evidence="2">
    <location>
        <begin position="1"/>
        <end position="102"/>
    </location>
</feature>
<proteinExistence type="predicted"/>
<feature type="region of interest" description="Disordered" evidence="2">
    <location>
        <begin position="362"/>
        <end position="385"/>
    </location>
</feature>
<dbReference type="AlphaFoldDB" id="A0A6A6R0D1"/>
<accession>A0A6A6R0D1</accession>
<feature type="compositionally biased region" description="Low complexity" evidence="2">
    <location>
        <begin position="19"/>
        <end position="41"/>
    </location>
</feature>
<feature type="compositionally biased region" description="Polar residues" evidence="2">
    <location>
        <begin position="362"/>
        <end position="378"/>
    </location>
</feature>
<keyword evidence="1" id="KW-0175">Coiled coil</keyword>
<feature type="compositionally biased region" description="Low complexity" evidence="2">
    <location>
        <begin position="67"/>
        <end position="79"/>
    </location>
</feature>
<dbReference type="EMBL" id="MU004186">
    <property type="protein sequence ID" value="KAF2497694.1"/>
    <property type="molecule type" value="Genomic_DNA"/>
</dbReference>
<evidence type="ECO:0000256" key="2">
    <source>
        <dbReference type="SAM" id="MobiDB-lite"/>
    </source>
</evidence>
<protein>
    <submittedName>
        <fullName evidence="3">Uncharacterized protein</fullName>
    </submittedName>
</protein>
<name>A0A6A6R0D1_9PEZI</name>
<dbReference type="Proteomes" id="UP000799750">
    <property type="component" value="Unassembled WGS sequence"/>
</dbReference>
<evidence type="ECO:0000313" key="4">
    <source>
        <dbReference type="Proteomes" id="UP000799750"/>
    </source>
</evidence>
<feature type="coiled-coil region" evidence="1">
    <location>
        <begin position="170"/>
        <end position="204"/>
    </location>
</feature>
<reference evidence="3" key="1">
    <citation type="journal article" date="2020" name="Stud. Mycol.">
        <title>101 Dothideomycetes genomes: a test case for predicting lifestyles and emergence of pathogens.</title>
        <authorList>
            <person name="Haridas S."/>
            <person name="Albert R."/>
            <person name="Binder M."/>
            <person name="Bloem J."/>
            <person name="Labutti K."/>
            <person name="Salamov A."/>
            <person name="Andreopoulos B."/>
            <person name="Baker S."/>
            <person name="Barry K."/>
            <person name="Bills G."/>
            <person name="Bluhm B."/>
            <person name="Cannon C."/>
            <person name="Castanera R."/>
            <person name="Culley D."/>
            <person name="Daum C."/>
            <person name="Ezra D."/>
            <person name="Gonzalez J."/>
            <person name="Henrissat B."/>
            <person name="Kuo A."/>
            <person name="Liang C."/>
            <person name="Lipzen A."/>
            <person name="Lutzoni F."/>
            <person name="Magnuson J."/>
            <person name="Mondo S."/>
            <person name="Nolan M."/>
            <person name="Ohm R."/>
            <person name="Pangilinan J."/>
            <person name="Park H.-J."/>
            <person name="Ramirez L."/>
            <person name="Alfaro M."/>
            <person name="Sun H."/>
            <person name="Tritt A."/>
            <person name="Yoshinaga Y."/>
            <person name="Zwiers L.-H."/>
            <person name="Turgeon B."/>
            <person name="Goodwin S."/>
            <person name="Spatafora J."/>
            <person name="Crous P."/>
            <person name="Grigoriev I."/>
        </authorList>
    </citation>
    <scope>NUCLEOTIDE SEQUENCE</scope>
    <source>
        <strain evidence="3">CBS 269.34</strain>
    </source>
</reference>
<evidence type="ECO:0000256" key="1">
    <source>
        <dbReference type="SAM" id="Coils"/>
    </source>
</evidence>
<sequence>MPGDKKGSDLASRLKRPGKISSRSSKTSSAPSPISAPPKAALATGKAKKDDLHRRKHGLAEMLLQASSRESSRPTSSHSPPDDDDRSLPTAANNPFVSSSDGRTHLDRIAELEKALAIAHSEQQSMADEIKKLQQHELVYRDAVDTYKQQLSNSAGHRYRSNSGGALKEFEQETDRHRFWNKERTELQEEVYDLKDKLEELQAELLDRETIWSAQWEHERANWIKERNKQAEALHNADKEVQERRKQLLELKQTVSALTRVDSQATDSDLVDRMDQLYHRIREWVISNFRRSKLDVSNLKKETVGVLESIHPKFRSFETADKIGLYQAVVAYKAMKIFEENMCVGLPISGILSETRQLAESFQVPGGQQDSQSMSNPDSEGPDFRDWRRSTIRMIQGSPLKDVLKDGKRVLIHSLVESTLDTLEEISGVTKTDAIQSSLYNIFDSVGDLQSTFLSQKAQYSVSFILYDRIENAPKFDFQKMEPVNEVEEDDSNFLDPEFRYCVYPNLEKSGDELGARPEIRNILLKSRVVCGTSGDRPGTSSA</sequence>
<organism evidence="3 4">
    <name type="scientific">Lophium mytilinum</name>
    <dbReference type="NCBI Taxonomy" id="390894"/>
    <lineage>
        <taxon>Eukaryota</taxon>
        <taxon>Fungi</taxon>
        <taxon>Dikarya</taxon>
        <taxon>Ascomycota</taxon>
        <taxon>Pezizomycotina</taxon>
        <taxon>Dothideomycetes</taxon>
        <taxon>Pleosporomycetidae</taxon>
        <taxon>Mytilinidiales</taxon>
        <taxon>Mytilinidiaceae</taxon>
        <taxon>Lophium</taxon>
    </lineage>
</organism>
<feature type="compositionally biased region" description="Polar residues" evidence="2">
    <location>
        <begin position="90"/>
        <end position="101"/>
    </location>
</feature>
<keyword evidence="4" id="KW-1185">Reference proteome</keyword>
<gene>
    <name evidence="3" type="ORF">BU16DRAFT_322264</name>
</gene>
<evidence type="ECO:0000313" key="3">
    <source>
        <dbReference type="EMBL" id="KAF2497694.1"/>
    </source>
</evidence>